<protein>
    <recommendedName>
        <fullName evidence="2">histidine kinase</fullName>
        <ecNumber evidence="2">2.7.13.3</ecNumber>
    </recommendedName>
</protein>
<evidence type="ECO:0000256" key="1">
    <source>
        <dbReference type="ARBA" id="ARBA00000085"/>
    </source>
</evidence>
<organism evidence="12 13">
    <name type="scientific">Streptomyces kebangsaanensis</name>
    <dbReference type="NCBI Taxonomy" id="864058"/>
    <lineage>
        <taxon>Bacteria</taxon>
        <taxon>Bacillati</taxon>
        <taxon>Actinomycetota</taxon>
        <taxon>Actinomycetes</taxon>
        <taxon>Kitasatosporales</taxon>
        <taxon>Streptomycetaceae</taxon>
        <taxon>Streptomyces</taxon>
    </lineage>
</organism>
<gene>
    <name evidence="12" type="ORF">ACFYNZ_05460</name>
</gene>
<keyword evidence="8" id="KW-0902">Two-component regulatory system</keyword>
<evidence type="ECO:0000256" key="4">
    <source>
        <dbReference type="ARBA" id="ARBA00022679"/>
    </source>
</evidence>
<comment type="catalytic activity">
    <reaction evidence="1">
        <text>ATP + protein L-histidine = ADP + protein N-phospho-L-histidine.</text>
        <dbReference type="EC" id="2.7.13.3"/>
    </reaction>
</comment>
<feature type="transmembrane region" description="Helical" evidence="10">
    <location>
        <begin position="144"/>
        <end position="163"/>
    </location>
</feature>
<dbReference type="RefSeq" id="WP_388343576.1">
    <property type="nucleotide sequence ID" value="NZ_JBIAFJ010000002.1"/>
</dbReference>
<evidence type="ECO:0000256" key="3">
    <source>
        <dbReference type="ARBA" id="ARBA00022553"/>
    </source>
</evidence>
<evidence type="ECO:0000256" key="9">
    <source>
        <dbReference type="SAM" id="MobiDB-lite"/>
    </source>
</evidence>
<keyword evidence="10" id="KW-1133">Transmembrane helix</keyword>
<dbReference type="InterPro" id="IPR036890">
    <property type="entry name" value="HATPase_C_sf"/>
</dbReference>
<keyword evidence="3" id="KW-0597">Phosphoprotein</keyword>
<feature type="transmembrane region" description="Helical" evidence="10">
    <location>
        <begin position="225"/>
        <end position="241"/>
    </location>
</feature>
<dbReference type="Pfam" id="PF07730">
    <property type="entry name" value="HisKA_3"/>
    <property type="match status" value="1"/>
</dbReference>
<evidence type="ECO:0000313" key="13">
    <source>
        <dbReference type="Proteomes" id="UP001601197"/>
    </source>
</evidence>
<dbReference type="Gene3D" id="3.30.565.10">
    <property type="entry name" value="Histidine kinase-like ATPase, C-terminal domain"/>
    <property type="match status" value="1"/>
</dbReference>
<keyword evidence="6 12" id="KW-0418">Kinase</keyword>
<dbReference type="Gene3D" id="1.20.5.1930">
    <property type="match status" value="1"/>
</dbReference>
<dbReference type="InterPro" id="IPR011712">
    <property type="entry name" value="Sig_transdc_His_kin_sub3_dim/P"/>
</dbReference>
<dbReference type="GO" id="GO:0016301">
    <property type="term" value="F:kinase activity"/>
    <property type="evidence" value="ECO:0007669"/>
    <property type="project" value="UniProtKB-KW"/>
</dbReference>
<evidence type="ECO:0000256" key="6">
    <source>
        <dbReference type="ARBA" id="ARBA00022777"/>
    </source>
</evidence>
<evidence type="ECO:0000256" key="10">
    <source>
        <dbReference type="SAM" id="Phobius"/>
    </source>
</evidence>
<feature type="transmembrane region" description="Helical" evidence="10">
    <location>
        <begin position="12"/>
        <end position="31"/>
    </location>
</feature>
<keyword evidence="13" id="KW-1185">Reference proteome</keyword>
<comment type="caution">
    <text evidence="12">The sequence shown here is derived from an EMBL/GenBank/DDBJ whole genome shotgun (WGS) entry which is preliminary data.</text>
</comment>
<evidence type="ECO:0000256" key="5">
    <source>
        <dbReference type="ARBA" id="ARBA00022741"/>
    </source>
</evidence>
<feature type="domain" description="Signal transduction histidine kinase subgroup 3 dimerisation and phosphoacceptor" evidence="11">
    <location>
        <begin position="468"/>
        <end position="535"/>
    </location>
</feature>
<evidence type="ECO:0000256" key="8">
    <source>
        <dbReference type="ARBA" id="ARBA00023012"/>
    </source>
</evidence>
<dbReference type="InterPro" id="IPR050482">
    <property type="entry name" value="Sensor_HK_TwoCompSys"/>
</dbReference>
<dbReference type="PANTHER" id="PTHR24421:SF10">
    <property type="entry name" value="NITRATE_NITRITE SENSOR PROTEIN NARQ"/>
    <property type="match status" value="1"/>
</dbReference>
<accession>A0ABW6KM51</accession>
<feature type="transmembrane region" description="Helical" evidence="10">
    <location>
        <begin position="43"/>
        <end position="62"/>
    </location>
</feature>
<dbReference type="CDD" id="cd16917">
    <property type="entry name" value="HATPase_UhpB-NarQ-NarX-like"/>
    <property type="match status" value="1"/>
</dbReference>
<keyword evidence="5" id="KW-0547">Nucleotide-binding</keyword>
<keyword evidence="10" id="KW-0472">Membrane</keyword>
<feature type="transmembrane region" description="Helical" evidence="10">
    <location>
        <begin position="103"/>
        <end position="124"/>
    </location>
</feature>
<keyword evidence="10" id="KW-0812">Transmembrane</keyword>
<feature type="transmembrane region" description="Helical" evidence="10">
    <location>
        <begin position="189"/>
        <end position="213"/>
    </location>
</feature>
<evidence type="ECO:0000256" key="2">
    <source>
        <dbReference type="ARBA" id="ARBA00012438"/>
    </source>
</evidence>
<evidence type="ECO:0000259" key="11">
    <source>
        <dbReference type="Pfam" id="PF07730"/>
    </source>
</evidence>
<feature type="region of interest" description="Disordered" evidence="9">
    <location>
        <begin position="640"/>
        <end position="663"/>
    </location>
</feature>
<dbReference type="EMBL" id="JBIAFJ010000002">
    <property type="protein sequence ID" value="MFE9168965.1"/>
    <property type="molecule type" value="Genomic_DNA"/>
</dbReference>
<dbReference type="PANTHER" id="PTHR24421">
    <property type="entry name" value="NITRATE/NITRITE SENSOR PROTEIN NARX-RELATED"/>
    <property type="match status" value="1"/>
</dbReference>
<sequence length="663" mass="69816">MHRTRDGSRWAAATLTAVLIGVGFLLWWVTAGRPLPDSAGSPVRVEPLVTMIAYGVAGALLIDRRPDLPFGWLLAGAAVLVVVQVLILPPAYAAVLDGDRGAWARWGLTAGTFAFAPVAVQGLVNIRFPSGRPAGRWGAILEKVIITCTVLVMVGGLLGSTTLRDVAGGATGLSHPLTGGTAVGRIADAAIVLAPVVVVLGLIAGIGVVVRFARAEGIARQQLKWRAVGVIVALVLFPPAVTGQLPALSNTVDAVVFVLTLVIPVLRYRLWSIDTILRRSLVYGAITAALVIGFAVLTGLATRVVSRQVAAPVAAVVVALSFVQLRDRTQRLVDRLFYGGRQDPYRTLRDLGQRLNAVPGGDALGSFGHAVASALRLPYVAVERADGTPVASYGTPVEPLERRPLTYEGRLEGFLVASARRGEEGFDDRDHSLLSDIAGQLGPALHTRTLTAELLRSQQRLVAAREEERRRLRRELHDGLGPALTAIGLTLDAARARLETDPPAADHHIVTAREAAAQALADLRKVVHGLRPPALDDLGLAGALRSQADRLTAGSPLRVTIEAGELPDLPAAVEVAAYRTAVEAITNAVRHSDGRQCRVHLDASVRELVLRVDDDGTSAGPWPPGVGVTAMRERAAELGGSCQAGPSPGGGAVTARFPLPETP</sequence>
<feature type="transmembrane region" description="Helical" evidence="10">
    <location>
        <begin position="69"/>
        <end position="91"/>
    </location>
</feature>
<feature type="transmembrane region" description="Helical" evidence="10">
    <location>
        <begin position="280"/>
        <end position="302"/>
    </location>
</feature>
<dbReference type="SUPFAM" id="SSF55874">
    <property type="entry name" value="ATPase domain of HSP90 chaperone/DNA topoisomerase II/histidine kinase"/>
    <property type="match status" value="1"/>
</dbReference>
<proteinExistence type="predicted"/>
<keyword evidence="7" id="KW-0067">ATP-binding</keyword>
<dbReference type="SUPFAM" id="SSF55781">
    <property type="entry name" value="GAF domain-like"/>
    <property type="match status" value="1"/>
</dbReference>
<feature type="transmembrane region" description="Helical" evidence="10">
    <location>
        <begin position="247"/>
        <end position="268"/>
    </location>
</feature>
<reference evidence="12 13" key="1">
    <citation type="submission" date="2024-10" db="EMBL/GenBank/DDBJ databases">
        <title>The Natural Products Discovery Center: Release of the First 8490 Sequenced Strains for Exploring Actinobacteria Biosynthetic Diversity.</title>
        <authorList>
            <person name="Kalkreuter E."/>
            <person name="Kautsar S.A."/>
            <person name="Yang D."/>
            <person name="Bader C.D."/>
            <person name="Teijaro C.N."/>
            <person name="Fluegel L."/>
            <person name="Davis C.M."/>
            <person name="Simpson J.R."/>
            <person name="Lauterbach L."/>
            <person name="Steele A.D."/>
            <person name="Gui C."/>
            <person name="Meng S."/>
            <person name="Li G."/>
            <person name="Viehrig K."/>
            <person name="Ye F."/>
            <person name="Su P."/>
            <person name="Kiefer A.F."/>
            <person name="Nichols A."/>
            <person name="Cepeda A.J."/>
            <person name="Yan W."/>
            <person name="Fan B."/>
            <person name="Jiang Y."/>
            <person name="Adhikari A."/>
            <person name="Zheng C.-J."/>
            <person name="Schuster L."/>
            <person name="Cowan T.M."/>
            <person name="Smanski M.J."/>
            <person name="Chevrette M.G."/>
            <person name="De Carvalho L.P.S."/>
            <person name="Shen B."/>
        </authorList>
    </citation>
    <scope>NUCLEOTIDE SEQUENCE [LARGE SCALE GENOMIC DNA]</scope>
    <source>
        <strain evidence="12 13">NPDC007147</strain>
    </source>
</reference>
<name>A0ABW6KM51_9ACTN</name>
<keyword evidence="4" id="KW-0808">Transferase</keyword>
<evidence type="ECO:0000313" key="12">
    <source>
        <dbReference type="EMBL" id="MFE9168965.1"/>
    </source>
</evidence>
<dbReference type="EC" id="2.7.13.3" evidence="2"/>
<dbReference type="Proteomes" id="UP001601197">
    <property type="component" value="Unassembled WGS sequence"/>
</dbReference>
<evidence type="ECO:0000256" key="7">
    <source>
        <dbReference type="ARBA" id="ARBA00022840"/>
    </source>
</evidence>